<dbReference type="Pfam" id="PF12802">
    <property type="entry name" value="MarR_2"/>
    <property type="match status" value="1"/>
</dbReference>
<dbReference type="InterPro" id="IPR001845">
    <property type="entry name" value="HTH_ArsR_DNA-bd_dom"/>
</dbReference>
<keyword evidence="2" id="KW-0238">DNA-binding</keyword>
<dbReference type="CDD" id="cd00090">
    <property type="entry name" value="HTH_ARSR"/>
    <property type="match status" value="1"/>
</dbReference>
<feature type="domain" description="HTH arsR-type" evidence="4">
    <location>
        <begin position="11"/>
        <end position="106"/>
    </location>
</feature>
<dbReference type="SUPFAM" id="SSF46785">
    <property type="entry name" value="Winged helix' DNA-binding domain"/>
    <property type="match status" value="1"/>
</dbReference>
<dbReference type="Gene3D" id="1.10.10.10">
    <property type="entry name" value="Winged helix-like DNA-binding domain superfamily/Winged helix DNA-binding domain"/>
    <property type="match status" value="1"/>
</dbReference>
<sequence>MAAGDPHDHVDHDIDVDEWTTRFDLMSDPHRLQILIVLHQRPGIFVGEIATAVGRTETAVSQALRVLRHQGWVSATRIGRSVSYRLDDETVHRLLHWMGADHRRGQ</sequence>
<keyword evidence="1" id="KW-0805">Transcription regulation</keyword>
<dbReference type="RefSeq" id="WP_170197485.1">
    <property type="nucleotide sequence ID" value="NZ_JABBNB010000046.1"/>
</dbReference>
<dbReference type="InterPro" id="IPR036388">
    <property type="entry name" value="WH-like_DNA-bd_sf"/>
</dbReference>
<accession>A0A848L2L8</accession>
<gene>
    <name evidence="5" type="ORF">HH308_27535</name>
</gene>
<evidence type="ECO:0000313" key="6">
    <source>
        <dbReference type="Proteomes" id="UP000550729"/>
    </source>
</evidence>
<dbReference type="PROSITE" id="PS50987">
    <property type="entry name" value="HTH_ARSR_2"/>
    <property type="match status" value="1"/>
</dbReference>
<dbReference type="NCBIfam" id="NF033788">
    <property type="entry name" value="HTH_metalloreg"/>
    <property type="match status" value="1"/>
</dbReference>
<dbReference type="PANTHER" id="PTHR33154">
    <property type="entry name" value="TRANSCRIPTIONAL REGULATOR, ARSR FAMILY"/>
    <property type="match status" value="1"/>
</dbReference>
<evidence type="ECO:0000256" key="3">
    <source>
        <dbReference type="ARBA" id="ARBA00023163"/>
    </source>
</evidence>
<dbReference type="PANTHER" id="PTHR33154:SF33">
    <property type="entry name" value="TRANSCRIPTIONAL REPRESSOR SDPR"/>
    <property type="match status" value="1"/>
</dbReference>
<dbReference type="PRINTS" id="PR00778">
    <property type="entry name" value="HTHARSR"/>
</dbReference>
<dbReference type="InterPro" id="IPR051081">
    <property type="entry name" value="HTH_MetalResp_TranReg"/>
</dbReference>
<dbReference type="AlphaFoldDB" id="A0A848L2L8"/>
<evidence type="ECO:0000256" key="1">
    <source>
        <dbReference type="ARBA" id="ARBA00023015"/>
    </source>
</evidence>
<dbReference type="GO" id="GO:0003700">
    <property type="term" value="F:DNA-binding transcription factor activity"/>
    <property type="evidence" value="ECO:0007669"/>
    <property type="project" value="InterPro"/>
</dbReference>
<proteinExistence type="predicted"/>
<name>A0A848L2L8_9ACTN</name>
<reference evidence="5 6" key="1">
    <citation type="submission" date="2020-04" db="EMBL/GenBank/DDBJ databases">
        <title>Gordonia sp. nov. TBRC 11910.</title>
        <authorList>
            <person name="Suriyachadkun C."/>
        </authorList>
    </citation>
    <scope>NUCLEOTIDE SEQUENCE [LARGE SCALE GENOMIC DNA]</scope>
    <source>
        <strain evidence="5 6">TBRC 11910</strain>
    </source>
</reference>
<evidence type="ECO:0000313" key="5">
    <source>
        <dbReference type="EMBL" id="NMO04979.1"/>
    </source>
</evidence>
<evidence type="ECO:0000256" key="2">
    <source>
        <dbReference type="ARBA" id="ARBA00023125"/>
    </source>
</evidence>
<dbReference type="InterPro" id="IPR036390">
    <property type="entry name" value="WH_DNA-bd_sf"/>
</dbReference>
<dbReference type="InterPro" id="IPR011991">
    <property type="entry name" value="ArsR-like_HTH"/>
</dbReference>
<organism evidence="5 6">
    <name type="scientific">Gordonia asplenii</name>
    <dbReference type="NCBI Taxonomy" id="2725283"/>
    <lineage>
        <taxon>Bacteria</taxon>
        <taxon>Bacillati</taxon>
        <taxon>Actinomycetota</taxon>
        <taxon>Actinomycetes</taxon>
        <taxon>Mycobacteriales</taxon>
        <taxon>Gordoniaceae</taxon>
        <taxon>Gordonia</taxon>
    </lineage>
</organism>
<dbReference type="InterPro" id="IPR000835">
    <property type="entry name" value="HTH_MarR-typ"/>
</dbReference>
<comment type="caution">
    <text evidence="5">The sequence shown here is derived from an EMBL/GenBank/DDBJ whole genome shotgun (WGS) entry which is preliminary data.</text>
</comment>
<dbReference type="EMBL" id="JABBNB010000046">
    <property type="protein sequence ID" value="NMO04979.1"/>
    <property type="molecule type" value="Genomic_DNA"/>
</dbReference>
<protein>
    <submittedName>
        <fullName evidence="5">Helix-turn-helix transcriptional regulator</fullName>
    </submittedName>
</protein>
<keyword evidence="6" id="KW-1185">Reference proteome</keyword>
<dbReference type="GO" id="GO:0003677">
    <property type="term" value="F:DNA binding"/>
    <property type="evidence" value="ECO:0007669"/>
    <property type="project" value="UniProtKB-KW"/>
</dbReference>
<dbReference type="SMART" id="SM00418">
    <property type="entry name" value="HTH_ARSR"/>
    <property type="match status" value="1"/>
</dbReference>
<keyword evidence="3" id="KW-0804">Transcription</keyword>
<evidence type="ECO:0000259" key="4">
    <source>
        <dbReference type="PROSITE" id="PS50987"/>
    </source>
</evidence>
<dbReference type="Proteomes" id="UP000550729">
    <property type="component" value="Unassembled WGS sequence"/>
</dbReference>